<feature type="compositionally biased region" description="Low complexity" evidence="6">
    <location>
        <begin position="9"/>
        <end position="22"/>
    </location>
</feature>
<keyword evidence="4 5" id="KW-0963">Cytoplasm</keyword>
<reference evidence="11" key="1">
    <citation type="submission" date="2016-10" db="EMBL/GenBank/DDBJ databases">
        <authorList>
            <person name="Varghese N."/>
            <person name="Submissions S."/>
        </authorList>
    </citation>
    <scope>NUCLEOTIDE SEQUENCE [LARGE SCALE GENOMIC DNA]</scope>
    <source>
        <strain evidence="11">CGMCC 1.6963</strain>
    </source>
</reference>
<dbReference type="EMBL" id="FOHB01000003">
    <property type="protein sequence ID" value="SES13999.1"/>
    <property type="molecule type" value="Genomic_DNA"/>
</dbReference>
<dbReference type="InterPro" id="IPR036388">
    <property type="entry name" value="WH-like_DNA-bd_sf"/>
</dbReference>
<dbReference type="Pfam" id="PF21982">
    <property type="entry name" value="RecX_HTH1"/>
    <property type="match status" value="1"/>
</dbReference>
<feature type="region of interest" description="Disordered" evidence="6">
    <location>
        <begin position="1"/>
        <end position="61"/>
    </location>
</feature>
<dbReference type="Pfam" id="PF21981">
    <property type="entry name" value="RecX_HTH3"/>
    <property type="match status" value="1"/>
</dbReference>
<evidence type="ECO:0000259" key="9">
    <source>
        <dbReference type="Pfam" id="PF21982"/>
    </source>
</evidence>
<evidence type="ECO:0000256" key="4">
    <source>
        <dbReference type="ARBA" id="ARBA00022490"/>
    </source>
</evidence>
<evidence type="ECO:0000256" key="2">
    <source>
        <dbReference type="ARBA" id="ARBA00009695"/>
    </source>
</evidence>
<accession>A0A1H9UXD0</accession>
<dbReference type="InterPro" id="IPR053926">
    <property type="entry name" value="RecX_HTH_1st"/>
</dbReference>
<evidence type="ECO:0000313" key="11">
    <source>
        <dbReference type="Proteomes" id="UP000199019"/>
    </source>
</evidence>
<evidence type="ECO:0000259" key="8">
    <source>
        <dbReference type="Pfam" id="PF21981"/>
    </source>
</evidence>
<dbReference type="GO" id="GO:0005737">
    <property type="term" value="C:cytoplasm"/>
    <property type="evidence" value="ECO:0007669"/>
    <property type="project" value="UniProtKB-SubCell"/>
</dbReference>
<dbReference type="InterPro" id="IPR053924">
    <property type="entry name" value="RecX_HTH_2nd"/>
</dbReference>
<comment type="similarity">
    <text evidence="2 5">Belongs to the RecX family.</text>
</comment>
<name>A0A1H9UXD0_9MICO</name>
<evidence type="ECO:0000256" key="5">
    <source>
        <dbReference type="HAMAP-Rule" id="MF_01114"/>
    </source>
</evidence>
<dbReference type="HAMAP" id="MF_01114">
    <property type="entry name" value="RecX"/>
    <property type="match status" value="1"/>
</dbReference>
<sequence>MSERHDAARAALQAALAASSSSTTPEAQGDRTRTRRRRRTAPPDPEQDLQGRDDEPDPYDVARQIVLRQLAMAPRSRQQLRDKLRQRNCPDEVAEVVLDRMAEVGLVDDEAFAGMLVRSQQAGRGLATRALAQELRTKGVDPETAQAALADIDPEDERERARALVDKKLRTMHGLDATVQTRRLAGMLARKGYPSSMAFAVIREALAEAPEHRRD</sequence>
<evidence type="ECO:0000256" key="6">
    <source>
        <dbReference type="SAM" id="MobiDB-lite"/>
    </source>
</evidence>
<gene>
    <name evidence="5" type="primary">recX</name>
    <name evidence="10" type="ORF">SAMN05216199_2158</name>
</gene>
<dbReference type="PANTHER" id="PTHR33602:SF1">
    <property type="entry name" value="REGULATORY PROTEIN RECX FAMILY PROTEIN"/>
    <property type="match status" value="1"/>
</dbReference>
<evidence type="ECO:0000256" key="3">
    <source>
        <dbReference type="ARBA" id="ARBA00018111"/>
    </source>
</evidence>
<dbReference type="Pfam" id="PF02631">
    <property type="entry name" value="RecX_HTH2"/>
    <property type="match status" value="1"/>
</dbReference>
<feature type="domain" description="RecX second three-helical" evidence="7">
    <location>
        <begin position="108"/>
        <end position="149"/>
    </location>
</feature>
<dbReference type="GO" id="GO:0006282">
    <property type="term" value="P:regulation of DNA repair"/>
    <property type="evidence" value="ECO:0007669"/>
    <property type="project" value="UniProtKB-UniRule"/>
</dbReference>
<dbReference type="InterPro" id="IPR053925">
    <property type="entry name" value="RecX_HTH_3rd"/>
</dbReference>
<dbReference type="InterPro" id="IPR003783">
    <property type="entry name" value="Regulatory_RecX"/>
</dbReference>
<comment type="subcellular location">
    <subcellularLocation>
        <location evidence="1 5">Cytoplasm</location>
    </subcellularLocation>
</comment>
<dbReference type="PANTHER" id="PTHR33602">
    <property type="entry name" value="REGULATORY PROTEIN RECX FAMILY PROTEIN"/>
    <property type="match status" value="1"/>
</dbReference>
<comment type="function">
    <text evidence="5">Modulates RecA activity.</text>
</comment>
<keyword evidence="11" id="KW-1185">Reference proteome</keyword>
<feature type="domain" description="RecX third three-helical" evidence="8">
    <location>
        <begin position="156"/>
        <end position="202"/>
    </location>
</feature>
<dbReference type="Gene3D" id="1.10.10.10">
    <property type="entry name" value="Winged helix-like DNA-binding domain superfamily/Winged helix DNA-binding domain"/>
    <property type="match status" value="3"/>
</dbReference>
<feature type="domain" description="RecX first three-helical" evidence="9">
    <location>
        <begin position="62"/>
        <end position="101"/>
    </location>
</feature>
<evidence type="ECO:0000313" key="10">
    <source>
        <dbReference type="EMBL" id="SES13999.1"/>
    </source>
</evidence>
<dbReference type="RefSeq" id="WP_091757964.1">
    <property type="nucleotide sequence ID" value="NZ_FOHB01000003.1"/>
</dbReference>
<dbReference type="Proteomes" id="UP000199019">
    <property type="component" value="Unassembled WGS sequence"/>
</dbReference>
<evidence type="ECO:0000259" key="7">
    <source>
        <dbReference type="Pfam" id="PF02631"/>
    </source>
</evidence>
<organism evidence="10 11">
    <name type="scientific">Pedococcus cremeus</name>
    <dbReference type="NCBI Taxonomy" id="587636"/>
    <lineage>
        <taxon>Bacteria</taxon>
        <taxon>Bacillati</taxon>
        <taxon>Actinomycetota</taxon>
        <taxon>Actinomycetes</taxon>
        <taxon>Micrococcales</taxon>
        <taxon>Intrasporangiaceae</taxon>
        <taxon>Pedococcus</taxon>
    </lineage>
</organism>
<dbReference type="STRING" id="587636.SAMN05216199_2158"/>
<dbReference type="OrthoDB" id="5244465at2"/>
<protein>
    <recommendedName>
        <fullName evidence="3 5">Regulatory protein RecX</fullName>
    </recommendedName>
</protein>
<evidence type="ECO:0000256" key="1">
    <source>
        <dbReference type="ARBA" id="ARBA00004496"/>
    </source>
</evidence>
<proteinExistence type="inferred from homology"/>
<dbReference type="AlphaFoldDB" id="A0A1H9UXD0"/>